<organism evidence="2 3">
    <name type="scientific">Xanthobacter tagetidis</name>
    <dbReference type="NCBI Taxonomy" id="60216"/>
    <lineage>
        <taxon>Bacteria</taxon>
        <taxon>Pseudomonadati</taxon>
        <taxon>Pseudomonadota</taxon>
        <taxon>Alphaproteobacteria</taxon>
        <taxon>Hyphomicrobiales</taxon>
        <taxon>Xanthobacteraceae</taxon>
        <taxon>Xanthobacter</taxon>
    </lineage>
</organism>
<dbReference type="EMBL" id="RCTF01000010">
    <property type="protein sequence ID" value="RLP77677.1"/>
    <property type="molecule type" value="Genomic_DNA"/>
</dbReference>
<keyword evidence="1" id="KW-1133">Transmembrane helix</keyword>
<name>A0A3L7ABT6_9HYPH</name>
<dbReference type="RefSeq" id="WP_121623855.1">
    <property type="nucleotide sequence ID" value="NZ_JACIIW010000001.1"/>
</dbReference>
<keyword evidence="3" id="KW-1185">Reference proteome</keyword>
<protein>
    <submittedName>
        <fullName evidence="2">Uncharacterized protein</fullName>
    </submittedName>
</protein>
<dbReference type="Proteomes" id="UP000269692">
    <property type="component" value="Unassembled WGS sequence"/>
</dbReference>
<evidence type="ECO:0000313" key="2">
    <source>
        <dbReference type="EMBL" id="RLP77677.1"/>
    </source>
</evidence>
<evidence type="ECO:0000313" key="3">
    <source>
        <dbReference type="Proteomes" id="UP000269692"/>
    </source>
</evidence>
<proteinExistence type="predicted"/>
<gene>
    <name evidence="2" type="ORF">D9R14_13515</name>
</gene>
<keyword evidence="1" id="KW-0472">Membrane</keyword>
<reference evidence="2 3" key="1">
    <citation type="submission" date="2018-10" db="EMBL/GenBank/DDBJ databases">
        <title>Xanthobacter tagetidis genome sequencing and assembly.</title>
        <authorList>
            <person name="Maclea K.S."/>
            <person name="Goen A.E."/>
            <person name="Fatima S.A."/>
        </authorList>
    </citation>
    <scope>NUCLEOTIDE SEQUENCE [LARGE SCALE GENOMIC DNA]</scope>
    <source>
        <strain evidence="2 3">ATCC 700314</strain>
    </source>
</reference>
<feature type="transmembrane region" description="Helical" evidence="1">
    <location>
        <begin position="84"/>
        <end position="102"/>
    </location>
</feature>
<sequence length="116" mass="11795">MSEPFDFESRVLGHAGFSARTPLSAADPEVLARAVRAHKAGDAVAQAALTLALMFAIGTVAFVLSIDRAAAATLTAVQSVSGPALLMGVTLIGGGMLAGLAVRRRAAAKVAVRRQP</sequence>
<accession>A0A3L7ABT6</accession>
<feature type="transmembrane region" description="Helical" evidence="1">
    <location>
        <begin position="43"/>
        <end position="64"/>
    </location>
</feature>
<keyword evidence="1" id="KW-0812">Transmembrane</keyword>
<dbReference type="AlphaFoldDB" id="A0A3L7ABT6"/>
<dbReference type="OrthoDB" id="8455469at2"/>
<evidence type="ECO:0000256" key="1">
    <source>
        <dbReference type="SAM" id="Phobius"/>
    </source>
</evidence>
<comment type="caution">
    <text evidence="2">The sequence shown here is derived from an EMBL/GenBank/DDBJ whole genome shotgun (WGS) entry which is preliminary data.</text>
</comment>